<gene>
    <name evidence="1" type="ORF">JEU22_04745</name>
</gene>
<comment type="caution">
    <text evidence="1">The sequence shown here is derived from an EMBL/GenBank/DDBJ whole genome shotgun (WGS) entry which is preliminary data.</text>
</comment>
<accession>A0A8I1EDD9</accession>
<dbReference type="RefSeq" id="WP_198746827.1">
    <property type="nucleotide sequence ID" value="NZ_JAEHTE010000002.1"/>
</dbReference>
<organism evidence="1 2">
    <name type="scientific">Pseudomonas putida</name>
    <name type="common">Arthrobacter siderocapsulatus</name>
    <dbReference type="NCBI Taxonomy" id="303"/>
    <lineage>
        <taxon>Bacteria</taxon>
        <taxon>Pseudomonadati</taxon>
        <taxon>Pseudomonadota</taxon>
        <taxon>Gammaproteobacteria</taxon>
        <taxon>Pseudomonadales</taxon>
        <taxon>Pseudomonadaceae</taxon>
        <taxon>Pseudomonas</taxon>
    </lineage>
</organism>
<dbReference type="Proteomes" id="UP000637061">
    <property type="component" value="Unassembled WGS sequence"/>
</dbReference>
<name>A0A8I1EDD9_PSEPU</name>
<reference evidence="1" key="1">
    <citation type="submission" date="2020-12" db="EMBL/GenBank/DDBJ databases">
        <title>Enhanced detection system for hospital associated transmission using whole genome sequencing surveillance.</title>
        <authorList>
            <person name="Harrison L.H."/>
            <person name="Van Tyne D."/>
            <person name="Marsh J.W."/>
            <person name="Griffith M.P."/>
            <person name="Snyder D.J."/>
            <person name="Cooper V.S."/>
            <person name="Mustapha M."/>
        </authorList>
    </citation>
    <scope>NUCLEOTIDE SEQUENCE</scope>
    <source>
        <strain evidence="1">PSB00042</strain>
    </source>
</reference>
<proteinExistence type="predicted"/>
<sequence>MNAEQYDTLKAMMAKPSNPTISVNELDNPGQDRTLLWGYTLDRSSFHVYIKDGVLHRVVYGHPNTLISHISGEELACESMAPDKRAYPAACDEQFSRLMHEKGQHVRYTTFTEREDIPFHGLVSGELVA</sequence>
<evidence type="ECO:0000313" key="2">
    <source>
        <dbReference type="Proteomes" id="UP000637061"/>
    </source>
</evidence>
<dbReference type="EMBL" id="JAEHTE010000002">
    <property type="protein sequence ID" value="MBI6883213.1"/>
    <property type="molecule type" value="Genomic_DNA"/>
</dbReference>
<protein>
    <submittedName>
        <fullName evidence="1">Uncharacterized protein</fullName>
    </submittedName>
</protein>
<evidence type="ECO:0000313" key="1">
    <source>
        <dbReference type="EMBL" id="MBI6883213.1"/>
    </source>
</evidence>
<dbReference type="AlphaFoldDB" id="A0A8I1EDD9"/>